<accession>A0A6J5YJN3</accession>
<sequence length="332" mass="34458">MTNARPASGILRCVLAMAGVVAFTLIVSAQPAGASNLTATNSRSVILSIEPTDPAVMLGVIGGDVALRVRAEPGHEVIVLGYEMEPYLRISADGATSVNRRSPARALNETRTGTRTDSAADSTAAPEWISLDGSGEVVWHDHRIHSMTPADDGHEWTVALLIDGRRVDVNGELRLEPAPSPVPWLALIVGLVMFGVLLGRRRSQPDGTIAAITGSLLSLAMAVILVLDTPAQLGRQPLPILLTGVAYLCSMVALLLTGRGRRIAVAASLALSAGFLTTVAKNLVSAYVPMIGPAVAARAIVATAIAAVIIGVVLLIIGSGRPSAQADESRLS</sequence>
<evidence type="ECO:0000256" key="2">
    <source>
        <dbReference type="SAM" id="Phobius"/>
    </source>
</evidence>
<feature type="transmembrane region" description="Helical" evidence="2">
    <location>
        <begin position="207"/>
        <end position="226"/>
    </location>
</feature>
<keyword evidence="2" id="KW-0472">Membrane</keyword>
<proteinExistence type="predicted"/>
<evidence type="ECO:0000313" key="3">
    <source>
        <dbReference type="EMBL" id="CAB4324691.1"/>
    </source>
</evidence>
<gene>
    <name evidence="3" type="ORF">UFOPK1392_02467</name>
</gene>
<feature type="transmembrane region" description="Helical" evidence="2">
    <location>
        <begin position="263"/>
        <end position="284"/>
    </location>
</feature>
<organism evidence="3">
    <name type="scientific">freshwater metagenome</name>
    <dbReference type="NCBI Taxonomy" id="449393"/>
    <lineage>
        <taxon>unclassified sequences</taxon>
        <taxon>metagenomes</taxon>
        <taxon>ecological metagenomes</taxon>
    </lineage>
</organism>
<dbReference type="AlphaFoldDB" id="A0A6J5YJN3"/>
<feature type="region of interest" description="Disordered" evidence="1">
    <location>
        <begin position="100"/>
        <end position="124"/>
    </location>
</feature>
<feature type="transmembrane region" description="Helical" evidence="2">
    <location>
        <begin position="238"/>
        <end position="256"/>
    </location>
</feature>
<evidence type="ECO:0000256" key="1">
    <source>
        <dbReference type="SAM" id="MobiDB-lite"/>
    </source>
</evidence>
<name>A0A6J5YJN3_9ZZZZ</name>
<dbReference type="EMBL" id="CAEMXZ010000196">
    <property type="protein sequence ID" value="CAB4324691.1"/>
    <property type="molecule type" value="Genomic_DNA"/>
</dbReference>
<reference evidence="3" key="1">
    <citation type="submission" date="2020-05" db="EMBL/GenBank/DDBJ databases">
        <authorList>
            <person name="Chiriac C."/>
            <person name="Salcher M."/>
            <person name="Ghai R."/>
            <person name="Kavagutti S V."/>
        </authorList>
    </citation>
    <scope>NUCLEOTIDE SEQUENCE</scope>
</reference>
<feature type="transmembrane region" description="Helical" evidence="2">
    <location>
        <begin position="296"/>
        <end position="317"/>
    </location>
</feature>
<feature type="transmembrane region" description="Helical" evidence="2">
    <location>
        <begin position="182"/>
        <end position="200"/>
    </location>
</feature>
<protein>
    <submittedName>
        <fullName evidence="3">Unannotated protein</fullName>
    </submittedName>
</protein>
<keyword evidence="2" id="KW-1133">Transmembrane helix</keyword>
<keyword evidence="2" id="KW-0812">Transmembrane</keyword>